<organism evidence="2 3">
    <name type="scientific">Neorhodopirellula pilleata</name>
    <dbReference type="NCBI Taxonomy" id="2714738"/>
    <lineage>
        <taxon>Bacteria</taxon>
        <taxon>Pseudomonadati</taxon>
        <taxon>Planctomycetota</taxon>
        <taxon>Planctomycetia</taxon>
        <taxon>Pirellulales</taxon>
        <taxon>Pirellulaceae</taxon>
        <taxon>Neorhodopirellula</taxon>
    </lineage>
</organism>
<accession>A0A5C5YUG7</accession>
<keyword evidence="3" id="KW-1185">Reference proteome</keyword>
<evidence type="ECO:0000313" key="2">
    <source>
        <dbReference type="EMBL" id="TWT78595.1"/>
    </source>
</evidence>
<dbReference type="OrthoDB" id="9824914at2"/>
<dbReference type="AlphaFoldDB" id="A0A5C5YUG7"/>
<feature type="chain" id="PRO_5022796446" description="Secreted protein" evidence="1">
    <location>
        <begin position="19"/>
        <end position="208"/>
    </location>
</feature>
<keyword evidence="1" id="KW-0732">Signal</keyword>
<dbReference type="EMBL" id="SJPM01000053">
    <property type="protein sequence ID" value="TWT78595.1"/>
    <property type="molecule type" value="Genomic_DNA"/>
</dbReference>
<gene>
    <name evidence="2" type="ORF">Pla100_63010</name>
</gene>
<evidence type="ECO:0000313" key="3">
    <source>
        <dbReference type="Proteomes" id="UP000316213"/>
    </source>
</evidence>
<name>A0A5C5YUG7_9BACT</name>
<dbReference type="Proteomes" id="UP000316213">
    <property type="component" value="Unassembled WGS sequence"/>
</dbReference>
<dbReference type="RefSeq" id="WP_146583068.1">
    <property type="nucleotide sequence ID" value="NZ_SJPM01000053.1"/>
</dbReference>
<evidence type="ECO:0008006" key="4">
    <source>
        <dbReference type="Google" id="ProtNLM"/>
    </source>
</evidence>
<reference evidence="2 3" key="1">
    <citation type="submission" date="2019-02" db="EMBL/GenBank/DDBJ databases">
        <title>Deep-cultivation of Planctomycetes and their phenomic and genomic characterization uncovers novel biology.</title>
        <authorList>
            <person name="Wiegand S."/>
            <person name="Jogler M."/>
            <person name="Boedeker C."/>
            <person name="Pinto D."/>
            <person name="Vollmers J."/>
            <person name="Rivas-Marin E."/>
            <person name="Kohn T."/>
            <person name="Peeters S.H."/>
            <person name="Heuer A."/>
            <person name="Rast P."/>
            <person name="Oberbeckmann S."/>
            <person name="Bunk B."/>
            <person name="Jeske O."/>
            <person name="Meyerdierks A."/>
            <person name="Storesund J.E."/>
            <person name="Kallscheuer N."/>
            <person name="Luecker S."/>
            <person name="Lage O.M."/>
            <person name="Pohl T."/>
            <person name="Merkel B.J."/>
            <person name="Hornburger P."/>
            <person name="Mueller R.-W."/>
            <person name="Bruemmer F."/>
            <person name="Labrenz M."/>
            <person name="Spormann A.M."/>
            <person name="Op Den Camp H."/>
            <person name="Overmann J."/>
            <person name="Amann R."/>
            <person name="Jetten M.S.M."/>
            <person name="Mascher T."/>
            <person name="Medema M.H."/>
            <person name="Devos D.P."/>
            <person name="Kaster A.-K."/>
            <person name="Ovreas L."/>
            <person name="Rohde M."/>
            <person name="Galperin M.Y."/>
            <person name="Jogler C."/>
        </authorList>
    </citation>
    <scope>NUCLEOTIDE SEQUENCE [LARGE SCALE GENOMIC DNA]</scope>
    <source>
        <strain evidence="2 3">Pla100</strain>
    </source>
</reference>
<protein>
    <recommendedName>
        <fullName evidence="4">Secreted protein</fullName>
    </recommendedName>
</protein>
<comment type="caution">
    <text evidence="2">The sequence shown here is derived from an EMBL/GenBank/DDBJ whole genome shotgun (WGS) entry which is preliminary data.</text>
</comment>
<evidence type="ECO:0000256" key="1">
    <source>
        <dbReference type="SAM" id="SignalP"/>
    </source>
</evidence>
<proteinExistence type="predicted"/>
<feature type="signal peptide" evidence="1">
    <location>
        <begin position="1"/>
        <end position="18"/>
    </location>
</feature>
<sequence length="208" mass="22854" precursor="true">MKHAIAVLCLAVATSLGAAEPDAPAFRTFPNPGNEWSSTDDGEVDDGQFSWRHYKHAKTGDVVACVAWHTPRLSIDSSPVRQASIETITSSGYAYALTRKLGQPIDDTVRHHVVSINVRNHSAGHKLNFRAIEYTYVYENGGDDSQSALAHGYVVVVGDFTIFIQHTANRVITSDIAQNMAMDVVISWSEKQKSIAKGWSVRISRPDN</sequence>